<evidence type="ECO:0000256" key="1">
    <source>
        <dbReference type="SAM" id="MobiDB-lite"/>
    </source>
</evidence>
<evidence type="ECO:0000256" key="2">
    <source>
        <dbReference type="SAM" id="Phobius"/>
    </source>
</evidence>
<keyword evidence="3" id="KW-1185">Reference proteome</keyword>
<feature type="compositionally biased region" description="Basic residues" evidence="1">
    <location>
        <begin position="47"/>
        <end position="60"/>
    </location>
</feature>
<accession>A0A914Z456</accession>
<keyword evidence="2" id="KW-0472">Membrane</keyword>
<dbReference type="Proteomes" id="UP000887577">
    <property type="component" value="Unplaced"/>
</dbReference>
<feature type="compositionally biased region" description="Basic and acidic residues" evidence="1">
    <location>
        <begin position="28"/>
        <end position="46"/>
    </location>
</feature>
<feature type="transmembrane region" description="Helical" evidence="2">
    <location>
        <begin position="6"/>
        <end position="26"/>
    </location>
</feature>
<sequence length="104" mass="11768">MESYESFFGFILATLSVISFILILCGGKKNEGGAGKGEKKNNDVKSKRIPPKSIKSKKEKNKGIKNEQSMKQKDETLPTEDPDLQSRETYNIDTQDEKQEIEKI</sequence>
<feature type="region of interest" description="Disordered" evidence="1">
    <location>
        <begin position="28"/>
        <end position="104"/>
    </location>
</feature>
<keyword evidence="2" id="KW-0812">Transmembrane</keyword>
<evidence type="ECO:0000313" key="4">
    <source>
        <dbReference type="WBParaSite" id="PSU_v2.g5040.t1"/>
    </source>
</evidence>
<protein>
    <submittedName>
        <fullName evidence="4">Lipoprotein</fullName>
    </submittedName>
</protein>
<dbReference type="AlphaFoldDB" id="A0A914Z456"/>
<evidence type="ECO:0000313" key="3">
    <source>
        <dbReference type="Proteomes" id="UP000887577"/>
    </source>
</evidence>
<proteinExistence type="predicted"/>
<reference evidence="4" key="1">
    <citation type="submission" date="2022-11" db="UniProtKB">
        <authorList>
            <consortium name="WormBaseParasite"/>
        </authorList>
    </citation>
    <scope>IDENTIFICATION</scope>
</reference>
<keyword evidence="2" id="KW-1133">Transmembrane helix</keyword>
<feature type="compositionally biased region" description="Basic and acidic residues" evidence="1">
    <location>
        <begin position="61"/>
        <end position="76"/>
    </location>
</feature>
<organism evidence="3 4">
    <name type="scientific">Panagrolaimus superbus</name>
    <dbReference type="NCBI Taxonomy" id="310955"/>
    <lineage>
        <taxon>Eukaryota</taxon>
        <taxon>Metazoa</taxon>
        <taxon>Ecdysozoa</taxon>
        <taxon>Nematoda</taxon>
        <taxon>Chromadorea</taxon>
        <taxon>Rhabditida</taxon>
        <taxon>Tylenchina</taxon>
        <taxon>Panagrolaimomorpha</taxon>
        <taxon>Panagrolaimoidea</taxon>
        <taxon>Panagrolaimidae</taxon>
        <taxon>Panagrolaimus</taxon>
    </lineage>
</organism>
<dbReference type="WBParaSite" id="PSU_v2.g5040.t1">
    <property type="protein sequence ID" value="PSU_v2.g5040.t1"/>
    <property type="gene ID" value="PSU_v2.g5040"/>
</dbReference>
<name>A0A914Z456_9BILA</name>
<feature type="compositionally biased region" description="Basic and acidic residues" evidence="1">
    <location>
        <begin position="95"/>
        <end position="104"/>
    </location>
</feature>